<accession>A0A5B7E7I1</accession>
<proteinExistence type="predicted"/>
<gene>
    <name evidence="2" type="ORF">E2C01_022598</name>
</gene>
<sequence length="111" mass="12834">MSAIGRRRDVTKKEEEEEEEEDEEEEEVKKDVLKEENFKSNLMPVPSHHCHQCYTNPIMRRAFCTVSTRTPSSGLAARLSRYLVYGIASLPAMCTDLPTARVTFRETLFYT</sequence>
<feature type="region of interest" description="Disordered" evidence="1">
    <location>
        <begin position="1"/>
        <end position="31"/>
    </location>
</feature>
<dbReference type="AlphaFoldDB" id="A0A5B7E7I1"/>
<organism evidence="2 3">
    <name type="scientific">Portunus trituberculatus</name>
    <name type="common">Swimming crab</name>
    <name type="synonym">Neptunus trituberculatus</name>
    <dbReference type="NCBI Taxonomy" id="210409"/>
    <lineage>
        <taxon>Eukaryota</taxon>
        <taxon>Metazoa</taxon>
        <taxon>Ecdysozoa</taxon>
        <taxon>Arthropoda</taxon>
        <taxon>Crustacea</taxon>
        <taxon>Multicrustacea</taxon>
        <taxon>Malacostraca</taxon>
        <taxon>Eumalacostraca</taxon>
        <taxon>Eucarida</taxon>
        <taxon>Decapoda</taxon>
        <taxon>Pleocyemata</taxon>
        <taxon>Brachyura</taxon>
        <taxon>Eubrachyura</taxon>
        <taxon>Portunoidea</taxon>
        <taxon>Portunidae</taxon>
        <taxon>Portuninae</taxon>
        <taxon>Portunus</taxon>
    </lineage>
</organism>
<feature type="compositionally biased region" description="Basic and acidic residues" evidence="1">
    <location>
        <begin position="1"/>
        <end position="14"/>
    </location>
</feature>
<dbReference type="Proteomes" id="UP000324222">
    <property type="component" value="Unassembled WGS sequence"/>
</dbReference>
<evidence type="ECO:0000313" key="2">
    <source>
        <dbReference type="EMBL" id="MPC29369.1"/>
    </source>
</evidence>
<dbReference type="EMBL" id="VSRR010002060">
    <property type="protein sequence ID" value="MPC29369.1"/>
    <property type="molecule type" value="Genomic_DNA"/>
</dbReference>
<evidence type="ECO:0000313" key="3">
    <source>
        <dbReference type="Proteomes" id="UP000324222"/>
    </source>
</evidence>
<keyword evidence="3" id="KW-1185">Reference proteome</keyword>
<comment type="caution">
    <text evidence="2">The sequence shown here is derived from an EMBL/GenBank/DDBJ whole genome shotgun (WGS) entry which is preliminary data.</text>
</comment>
<feature type="compositionally biased region" description="Acidic residues" evidence="1">
    <location>
        <begin position="15"/>
        <end position="26"/>
    </location>
</feature>
<name>A0A5B7E7I1_PORTR</name>
<reference evidence="2 3" key="1">
    <citation type="submission" date="2019-05" db="EMBL/GenBank/DDBJ databases">
        <title>Another draft genome of Portunus trituberculatus and its Hox gene families provides insights of decapod evolution.</title>
        <authorList>
            <person name="Jeong J.-H."/>
            <person name="Song I."/>
            <person name="Kim S."/>
            <person name="Choi T."/>
            <person name="Kim D."/>
            <person name="Ryu S."/>
            <person name="Kim W."/>
        </authorList>
    </citation>
    <scope>NUCLEOTIDE SEQUENCE [LARGE SCALE GENOMIC DNA]</scope>
    <source>
        <tissue evidence="2">Muscle</tissue>
    </source>
</reference>
<protein>
    <submittedName>
        <fullName evidence="2">Uncharacterized protein</fullName>
    </submittedName>
</protein>
<evidence type="ECO:0000256" key="1">
    <source>
        <dbReference type="SAM" id="MobiDB-lite"/>
    </source>
</evidence>